<evidence type="ECO:0000256" key="6">
    <source>
        <dbReference type="ARBA" id="ARBA00021582"/>
    </source>
</evidence>
<comment type="similarity">
    <text evidence="3 12">Belongs to the D-isomer specific 2-hydroxyacid dehydrogenase family.</text>
</comment>
<dbReference type="GO" id="GO:0051287">
    <property type="term" value="F:NAD binding"/>
    <property type="evidence" value="ECO:0007669"/>
    <property type="project" value="InterPro"/>
</dbReference>
<evidence type="ECO:0000256" key="2">
    <source>
        <dbReference type="ARBA" id="ARBA00005216"/>
    </source>
</evidence>
<dbReference type="PROSITE" id="PS00670">
    <property type="entry name" value="D_2_HYDROXYACID_DH_2"/>
    <property type="match status" value="1"/>
</dbReference>
<comment type="catalytic activity">
    <reaction evidence="11">
        <text>(2R)-3-phosphoglycerate + NAD(+) = 3-phosphooxypyruvate + NADH + H(+)</text>
        <dbReference type="Rhea" id="RHEA:12641"/>
        <dbReference type="ChEBI" id="CHEBI:15378"/>
        <dbReference type="ChEBI" id="CHEBI:18110"/>
        <dbReference type="ChEBI" id="CHEBI:57540"/>
        <dbReference type="ChEBI" id="CHEBI:57945"/>
        <dbReference type="ChEBI" id="CHEBI:58272"/>
        <dbReference type="EC" id="1.1.1.95"/>
    </reaction>
</comment>
<evidence type="ECO:0000256" key="7">
    <source>
        <dbReference type="ARBA" id="ARBA00023002"/>
    </source>
</evidence>
<evidence type="ECO:0000256" key="4">
    <source>
        <dbReference type="ARBA" id="ARBA00013001"/>
    </source>
</evidence>
<protein>
    <recommendedName>
        <fullName evidence="6">D-3-phosphoglycerate dehydrogenase</fullName>
        <ecNumber evidence="4">1.1.1.399</ecNumber>
        <ecNumber evidence="5">1.1.1.95</ecNumber>
    </recommendedName>
    <alternativeName>
        <fullName evidence="9">2-oxoglutarate reductase</fullName>
    </alternativeName>
</protein>
<evidence type="ECO:0000256" key="10">
    <source>
        <dbReference type="ARBA" id="ARBA00048126"/>
    </source>
</evidence>
<accession>A0A429ZKW0</accession>
<comment type="pathway">
    <text evidence="2">Amino-acid biosynthesis; L-serine biosynthesis; L-serine from 3-phospho-D-glycerate: step 1/3.</text>
</comment>
<dbReference type="PANTHER" id="PTHR42938:SF47">
    <property type="entry name" value="HYDROXYPYRUVATE REDUCTASE"/>
    <property type="match status" value="1"/>
</dbReference>
<dbReference type="EC" id="1.1.1.399" evidence="4"/>
<dbReference type="AlphaFoldDB" id="A0A429ZKW0"/>
<dbReference type="InterPro" id="IPR006139">
    <property type="entry name" value="D-isomer_2_OHA_DH_cat_dom"/>
</dbReference>
<dbReference type="GO" id="GO:0004617">
    <property type="term" value="F:phosphoglycerate dehydrogenase activity"/>
    <property type="evidence" value="ECO:0007669"/>
    <property type="project" value="UniProtKB-EC"/>
</dbReference>
<comment type="function">
    <text evidence="1">Catalyzes the reversible oxidation of 3-phospho-D-glycerate to 3-phosphonooxypyruvate, the first step of the phosphorylated L-serine biosynthesis pathway. Also catalyzes the reversible oxidation of 2-hydroxyglutarate to 2-oxoglutarate.</text>
</comment>
<dbReference type="UniPathway" id="UPA00135">
    <property type="reaction ID" value="UER00196"/>
</dbReference>
<dbReference type="PROSITE" id="PS51671">
    <property type="entry name" value="ACT"/>
    <property type="match status" value="1"/>
</dbReference>
<evidence type="ECO:0000256" key="1">
    <source>
        <dbReference type="ARBA" id="ARBA00003800"/>
    </source>
</evidence>
<evidence type="ECO:0000256" key="11">
    <source>
        <dbReference type="ARBA" id="ARBA00048731"/>
    </source>
</evidence>
<feature type="domain" description="ACT" evidence="13">
    <location>
        <begin position="317"/>
        <end position="390"/>
    </location>
</feature>
<dbReference type="InterPro" id="IPR029753">
    <property type="entry name" value="D-isomer_DH_CS"/>
</dbReference>
<dbReference type="GeneID" id="98568724"/>
<dbReference type="OrthoDB" id="9805416at2"/>
<name>A0A429ZKW0_9ENTE</name>
<dbReference type="Pfam" id="PF02826">
    <property type="entry name" value="2-Hacid_dh_C"/>
    <property type="match status" value="1"/>
</dbReference>
<dbReference type="Gene3D" id="3.40.50.720">
    <property type="entry name" value="NAD(P)-binding Rossmann-like Domain"/>
    <property type="match status" value="2"/>
</dbReference>
<dbReference type="InterPro" id="IPR006140">
    <property type="entry name" value="D-isomer_DH_NAD-bd"/>
</dbReference>
<comment type="caution">
    <text evidence="14">The sequence shown here is derived from an EMBL/GenBank/DDBJ whole genome shotgun (WGS) entry which is preliminary data.</text>
</comment>
<evidence type="ECO:0000256" key="12">
    <source>
        <dbReference type="RuleBase" id="RU003719"/>
    </source>
</evidence>
<dbReference type="CDD" id="cd12174">
    <property type="entry name" value="PGDH_like_3"/>
    <property type="match status" value="1"/>
</dbReference>
<dbReference type="SUPFAM" id="SSF51735">
    <property type="entry name" value="NAD(P)-binding Rossmann-fold domains"/>
    <property type="match status" value="1"/>
</dbReference>
<evidence type="ECO:0000256" key="3">
    <source>
        <dbReference type="ARBA" id="ARBA00005854"/>
    </source>
</evidence>
<gene>
    <name evidence="14" type="ORF">CBF35_10100</name>
</gene>
<comment type="catalytic activity">
    <reaction evidence="10">
        <text>(R)-2-hydroxyglutarate + NAD(+) = 2-oxoglutarate + NADH + H(+)</text>
        <dbReference type="Rhea" id="RHEA:49612"/>
        <dbReference type="ChEBI" id="CHEBI:15378"/>
        <dbReference type="ChEBI" id="CHEBI:15801"/>
        <dbReference type="ChEBI" id="CHEBI:16810"/>
        <dbReference type="ChEBI" id="CHEBI:57540"/>
        <dbReference type="ChEBI" id="CHEBI:57945"/>
        <dbReference type="EC" id="1.1.1.399"/>
    </reaction>
</comment>
<keyword evidence="15" id="KW-1185">Reference proteome</keyword>
<dbReference type="InterPro" id="IPR002912">
    <property type="entry name" value="ACT_dom"/>
</dbReference>
<organism evidence="14 15">
    <name type="scientific">Vagococcus salmoninarum</name>
    <dbReference type="NCBI Taxonomy" id="2739"/>
    <lineage>
        <taxon>Bacteria</taxon>
        <taxon>Bacillati</taxon>
        <taxon>Bacillota</taxon>
        <taxon>Bacilli</taxon>
        <taxon>Lactobacillales</taxon>
        <taxon>Enterococcaceae</taxon>
        <taxon>Vagococcus</taxon>
    </lineage>
</organism>
<evidence type="ECO:0000256" key="5">
    <source>
        <dbReference type="ARBA" id="ARBA00013143"/>
    </source>
</evidence>
<dbReference type="SUPFAM" id="SSF55021">
    <property type="entry name" value="ACT-like"/>
    <property type="match status" value="1"/>
</dbReference>
<dbReference type="EC" id="1.1.1.95" evidence="5"/>
<reference evidence="14 15" key="1">
    <citation type="submission" date="2017-05" db="EMBL/GenBank/DDBJ databases">
        <title>Vagococcus spp. assemblies.</title>
        <authorList>
            <person name="Gulvik C.A."/>
        </authorList>
    </citation>
    <scope>NUCLEOTIDE SEQUENCE [LARGE SCALE GENOMIC DNA]</scope>
    <source>
        <strain evidence="14 15">NCFB 2777</strain>
    </source>
</reference>
<dbReference type="PANTHER" id="PTHR42938">
    <property type="entry name" value="FORMATE DEHYDROGENASE 1"/>
    <property type="match status" value="1"/>
</dbReference>
<evidence type="ECO:0000256" key="8">
    <source>
        <dbReference type="ARBA" id="ARBA00023027"/>
    </source>
</evidence>
<dbReference type="PROSITE" id="PS00065">
    <property type="entry name" value="D_2_HYDROXYACID_DH_1"/>
    <property type="match status" value="1"/>
</dbReference>
<evidence type="ECO:0000313" key="15">
    <source>
        <dbReference type="Proteomes" id="UP000287239"/>
    </source>
</evidence>
<dbReference type="Proteomes" id="UP000287239">
    <property type="component" value="Unassembled WGS sequence"/>
</dbReference>
<sequence length="395" mass="42183">MTFDIKTLNQIAEAGLATFATPSFSLNKTSTPAGIIVRSHEIALSELTPTLSAISRAGVGVNNIPVADCTAQGIVVINTPGANANAVKELVLASLLISVRPLIPGATWVQSISGPDVAAQVEAQKKQFSGTELEGKKLGVIGLGAIGAMIANDAYRLGMDVLGFDPYVSVDTAWNISRRVKRASNLEEILKTCDFITIHVPLTAETHGMINEKELALLKTGAVLLNFSRGELVDNPAIISALENQLLKEYICDFPEAELIGVPGVTLLPHLGASTAEAEINCAKVASRHLKDFLTTGNIQQSVNFPTVNLSFYSPYRVSIAHKNVPNMLGAISSTAAELGLNIDNLINRSRQDLAYTLLDLTQATTDELALLAEKLNALPDVIRLRVIKNQQGEI</sequence>
<dbReference type="Gene3D" id="3.30.70.260">
    <property type="match status" value="1"/>
</dbReference>
<keyword evidence="8" id="KW-0520">NAD</keyword>
<keyword evidence="7 12" id="KW-0560">Oxidoreductase</keyword>
<dbReference type="RefSeq" id="WP_126780736.1">
    <property type="nucleotide sequence ID" value="NZ_CP177121.1"/>
</dbReference>
<dbReference type="InterPro" id="IPR036291">
    <property type="entry name" value="NAD(P)-bd_dom_sf"/>
</dbReference>
<dbReference type="Pfam" id="PF00389">
    <property type="entry name" value="2-Hacid_dh"/>
    <property type="match status" value="1"/>
</dbReference>
<evidence type="ECO:0000313" key="14">
    <source>
        <dbReference type="EMBL" id="RST94313.1"/>
    </source>
</evidence>
<proteinExistence type="inferred from homology"/>
<dbReference type="InterPro" id="IPR029752">
    <property type="entry name" value="D-isomer_DH_CS1"/>
</dbReference>
<evidence type="ECO:0000256" key="9">
    <source>
        <dbReference type="ARBA" id="ARBA00030455"/>
    </source>
</evidence>
<dbReference type="FunFam" id="3.40.50.720:FF:000584">
    <property type="entry name" value="D-3-phosphoglycerate dehydrogenase"/>
    <property type="match status" value="1"/>
</dbReference>
<dbReference type="SUPFAM" id="SSF52283">
    <property type="entry name" value="Formate/glycerate dehydrogenase catalytic domain-like"/>
    <property type="match status" value="1"/>
</dbReference>
<evidence type="ECO:0000259" key="13">
    <source>
        <dbReference type="PROSITE" id="PS51671"/>
    </source>
</evidence>
<dbReference type="PROSITE" id="PS00671">
    <property type="entry name" value="D_2_HYDROXYACID_DH_3"/>
    <property type="match status" value="1"/>
</dbReference>
<dbReference type="EMBL" id="NGJU01000015">
    <property type="protein sequence ID" value="RST94313.1"/>
    <property type="molecule type" value="Genomic_DNA"/>
</dbReference>
<dbReference type="InterPro" id="IPR045865">
    <property type="entry name" value="ACT-like_dom_sf"/>
</dbReference>